<dbReference type="Gene3D" id="2.30.29.80">
    <property type="match status" value="1"/>
</dbReference>
<dbReference type="RefSeq" id="WP_108114548.1">
    <property type="nucleotide sequence ID" value="NZ_QBKT01000003.1"/>
</dbReference>
<sequence length="2056" mass="227568">MPITKYYPPLSDVVSVDDLPDVLSFIKDGIQSFFDNIYYKDLQYSKSLKGDAAFYSLDIVSRKRLSIELPGTGIFLVLNPDQEDFNISSFPITVFWEWKILAYKRFFNLSNFSFSIEDLFNLSLDIFEVSELQVIDSAIRTFVVPVDSSTTRLEQFVNDVNALYGTSISIPINPETELEELVFEINQQAGATAYLSVLSLYILTGDAVEQKEKLNKIFSIFIPQDIEEYLRELFIPKARVTLELSTGIEFPRNILKPVYDENGNSSYGSSTGNIPYDIIPEDPDGNPKVVLSFGEALFYADTEKGLGYNMELVLNTNVPAQIGNTGLIIDVQNLKIDLSRDENILEADLDGRPPEFMGVYTDYTAIILPKKWFNNEENHPDTTARLAGYNLLVGTGGISGTMALEVIDGTSDPKLIKKLGNNGFEIWFTSFDITFQQGHIVESDIQGGLKIPRLKDANGNIANIDIFGHLDDDGGFNVTASEQDGFQPIIIPNVLELHINSLEVGRESNDTPFYIGTACDIVFTNAIIKKFIGDQRIVVERLRIYSDGSFEIVGGAIAVPTNFTLNLGPVEISVTGINFGSFQEEDDNGILRKYNFFGFDGGISLGSIGVEARGEGVKYFYTVDDAPAVGNEGDDDYIPAKEHHSYIKIETIEVDLTIPGNASASSATAIIKGWLSINEVEYAGGVSLKLPKLKMAGGANMRLQPKPPAFLIDAYLDIPIPIPLAATGLGITGFRGLMGFRYVAEKEAVGLHSHDDSWYDYYTHPPRGVDVSKFNGPDKTENYSNPISLGAGMTVATMGSNNIISLRVMVLLSIPNMLMIDGRASILSKEWGLDDSGEPPFFAFMILADNGIEIGAGVDFKLPQNNGSIIDLHAYMQAGFFWDNPSGWYLNMGTREDPITAKVLSLVEMESFLMLSGSGIEAGAKVSFDINERFGPIGVKAHLIAEVGGFISFERPQIGGYMTVDAGARVDLFGIITVGVSFYVHFSVEAANPFLIYAEIRVCGRIKLLFVRIKICATVKIKWEKSRKVNRDPIPPIAEASRDQAVKGIHMLTGETFELINFGDSAPDANSDHLFNDAIIPLDTYVDIKFEKALLPGDIAGIIGSYNSPPENYEDIIPPVKVIKGNELRQVKHRYQITDISIKAAEDGSNHWVDYHPYEAVVKGDNLNAEEYAKIGELRIGHWQKSNKEYNAIRLLASSPFSYTEQGEPDWFVPEQIGLTPSSFFCSGAIKKSDCANWLHSPLDTNYHTKTNFPYYHTHQNVFFNISQGQTSSVNGIVMNSIAKVVDDSNIFGFPQSLKFPNTSALEFKFPKPSKEVTLKLSTNAQGIKVIYYTSFIPEGSFLTEYVPIDSRDFTPSDLTNQDGVTYTSKEAPISKIKIYPIHADQSQIDAIYEQIEALFAETYEELQNDIPQGADIKEPLNTAEYYRLLNELKILQNKGCHATIPIEGIGNMQIQSDNYDERVFEVGKTPIVAKNSGEIYCQIYNEIDNDGIDEYRFRVYNFDCKIILSSSTRYHSKEAAIREVEIAINNILSNDESILIKQTVNGKWYFNIIDETKEVVARRIQYFIQKQECLNEINDLKTILQNHNIVITEDSCIEKDSTPLIIDDSCDPCSLHQVLLNHYNNCFLDDNQHTACFDEFIELLTSCGKNTKPIITGITFPSGNCCEEVVELLPIITGITFPNGNCCEEVIELPPIITGITFPSGNCCEEVVELPPIITGITFPNGNCCEEVIESPPIITGITFPNGNCCEEVIESPPIITGINFPNGKCCEEVIESPPIITGITFPNGNCCEEVIELQPVITGINFPNGNCCEEVIESPPVITGIAFPNGNCCEEIIELPPIITGITFPNGNCCKEVIESPPIITGITFPEGNCCEITLTNGLAVTLLQGTCSTQNLGSSFTYYVSNYNIQNGHIIYIDASLIMPLNISPNQNYYFGGTSGVSKRSFSVGLNGVVSNMSLCTTNDFKTALQADNCNSYSGQGYSVSVIGDGRTIGNQVFIRNTLNSFNGNYNWYRFSSNTNTQDFYPNFNHLKITSYIVKIDINGVIIQVDECI</sequence>
<reference evidence="1 2" key="1">
    <citation type="submission" date="2018-04" db="EMBL/GenBank/DDBJ databases">
        <title>Genomic Encyclopedia of Archaeal and Bacterial Type Strains, Phase II (KMG-II): from individual species to whole genera.</title>
        <authorList>
            <person name="Goeker M."/>
        </authorList>
    </citation>
    <scope>NUCLEOTIDE SEQUENCE [LARGE SCALE GENOMIC DNA]</scope>
    <source>
        <strain evidence="1 2">DSM 25731</strain>
    </source>
</reference>
<gene>
    <name evidence="1" type="ORF">C8N46_103448</name>
</gene>
<dbReference type="Proteomes" id="UP000244090">
    <property type="component" value="Unassembled WGS sequence"/>
</dbReference>
<evidence type="ECO:0000313" key="2">
    <source>
        <dbReference type="Proteomes" id="UP000244090"/>
    </source>
</evidence>
<dbReference type="EMBL" id="QBKT01000003">
    <property type="protein sequence ID" value="PTX62348.1"/>
    <property type="molecule type" value="Genomic_DNA"/>
</dbReference>
<proteinExistence type="predicted"/>
<keyword evidence="2" id="KW-1185">Reference proteome</keyword>
<comment type="caution">
    <text evidence="1">The sequence shown here is derived from an EMBL/GenBank/DDBJ whole genome shotgun (WGS) entry which is preliminary data.</text>
</comment>
<name>A0A2T6C221_9FLAO</name>
<accession>A0A2T6C221</accession>
<organism evidence="1 2">
    <name type="scientific">Kordia periserrulae</name>
    <dbReference type="NCBI Taxonomy" id="701523"/>
    <lineage>
        <taxon>Bacteria</taxon>
        <taxon>Pseudomonadati</taxon>
        <taxon>Bacteroidota</taxon>
        <taxon>Flavobacteriia</taxon>
        <taxon>Flavobacteriales</taxon>
        <taxon>Flavobacteriaceae</taxon>
        <taxon>Kordia</taxon>
    </lineage>
</organism>
<protein>
    <submittedName>
        <fullName evidence="1">Uncharacterized protein</fullName>
    </submittedName>
</protein>
<dbReference type="OrthoDB" id="1205007at2"/>
<evidence type="ECO:0000313" key="1">
    <source>
        <dbReference type="EMBL" id="PTX62348.1"/>
    </source>
</evidence>